<proteinExistence type="predicted"/>
<dbReference type="KEGG" id="rsz:130501209"/>
<organism evidence="2 3">
    <name type="scientific">Raphanus sativus</name>
    <name type="common">Radish</name>
    <name type="synonym">Raphanus raphanistrum var. sativus</name>
    <dbReference type="NCBI Taxonomy" id="3726"/>
    <lineage>
        <taxon>Eukaryota</taxon>
        <taxon>Viridiplantae</taxon>
        <taxon>Streptophyta</taxon>
        <taxon>Embryophyta</taxon>
        <taxon>Tracheophyta</taxon>
        <taxon>Spermatophyta</taxon>
        <taxon>Magnoliopsida</taxon>
        <taxon>eudicotyledons</taxon>
        <taxon>Gunneridae</taxon>
        <taxon>Pentapetalae</taxon>
        <taxon>rosids</taxon>
        <taxon>malvids</taxon>
        <taxon>Brassicales</taxon>
        <taxon>Brassicaceae</taxon>
        <taxon>Brassiceae</taxon>
        <taxon>Raphanus</taxon>
    </lineage>
</organism>
<dbReference type="OrthoDB" id="1068837at2759"/>
<dbReference type="GeneID" id="130501209"/>
<reference evidence="3" key="1">
    <citation type="submission" date="2025-08" db="UniProtKB">
        <authorList>
            <consortium name="RefSeq"/>
        </authorList>
    </citation>
    <scope>IDENTIFICATION</scope>
    <source>
        <tissue evidence="3">Leaf</tissue>
    </source>
</reference>
<evidence type="ECO:0000256" key="1">
    <source>
        <dbReference type="SAM" id="MobiDB-lite"/>
    </source>
</evidence>
<accession>A0A9W3CKH6</accession>
<sequence length="110" mass="12288">MRFKPTSFHNPYFGHGRSLPRRGYDICDSPLARRREVNSEIENSDELIISNLPESETQDEKISVATTSAPPMSRLSVDEQSLRMAALALEKKKKKSAPKALLATESKPST</sequence>
<feature type="region of interest" description="Disordered" evidence="1">
    <location>
        <begin position="48"/>
        <end position="72"/>
    </location>
</feature>
<keyword evidence="2" id="KW-1185">Reference proteome</keyword>
<dbReference type="RefSeq" id="XP_056852071.1">
    <property type="nucleotide sequence ID" value="XM_056996091.1"/>
</dbReference>
<gene>
    <name evidence="3" type="primary">LOC130501209</name>
</gene>
<evidence type="ECO:0000313" key="3">
    <source>
        <dbReference type="RefSeq" id="XP_056852071.1"/>
    </source>
</evidence>
<evidence type="ECO:0000313" key="2">
    <source>
        <dbReference type="Proteomes" id="UP000504610"/>
    </source>
</evidence>
<dbReference type="Proteomes" id="UP000504610">
    <property type="component" value="Unplaced"/>
</dbReference>
<protein>
    <submittedName>
        <fullName evidence="3">Uncharacterized protein LOC130501209</fullName>
    </submittedName>
</protein>
<dbReference type="AlphaFoldDB" id="A0A9W3CKH6"/>
<name>A0A9W3CKH6_RAPSA</name>